<dbReference type="AlphaFoldDB" id="A0A251XEA3"/>
<dbReference type="EMBL" id="MDHH01000008">
    <property type="protein sequence ID" value="OUE00289.1"/>
    <property type="molecule type" value="Genomic_DNA"/>
</dbReference>
<organism evidence="1 2">
    <name type="scientific">Clavibacter michiganensis subsp. michiganensis</name>
    <dbReference type="NCBI Taxonomy" id="33013"/>
    <lineage>
        <taxon>Bacteria</taxon>
        <taxon>Bacillati</taxon>
        <taxon>Actinomycetota</taxon>
        <taxon>Actinomycetes</taxon>
        <taxon>Micrococcales</taxon>
        <taxon>Microbacteriaceae</taxon>
        <taxon>Clavibacter</taxon>
    </lineage>
</organism>
<accession>A0A251XEA3</accession>
<gene>
    <name evidence="1" type="ORF">CMMCAS07_17960</name>
</gene>
<comment type="caution">
    <text evidence="1">The sequence shown here is derived from an EMBL/GenBank/DDBJ whole genome shotgun (WGS) entry which is preliminary data.</text>
</comment>
<evidence type="ECO:0000313" key="2">
    <source>
        <dbReference type="Proteomes" id="UP000195062"/>
    </source>
</evidence>
<dbReference type="Proteomes" id="UP000195062">
    <property type="component" value="Unassembled WGS sequence"/>
</dbReference>
<evidence type="ECO:0000313" key="1">
    <source>
        <dbReference type="EMBL" id="OUE00289.1"/>
    </source>
</evidence>
<keyword evidence="2" id="KW-1185">Reference proteome</keyword>
<name>A0A251XEA3_CLAMM</name>
<proteinExistence type="predicted"/>
<protein>
    <submittedName>
        <fullName evidence="1">Uncharacterized protein</fullName>
    </submittedName>
</protein>
<sequence>MPSSTICVASWKSAYCRRLSTKPVESVTRAVSLPVEATSASAAWIADSSVPACGISSTPGMNGAGFEKCTPRNRSGFVTASASEPMRIVEVLDPMTASGRAAAEIRRRVACLISSFSGTASSMKSASATASSMDAAGVTAARIRSTASAGNSPSATNLAVSSSSRAWFATAISSEMSAMRTSAPASASTCAIPPPMYPDPTMAMRRAVLCWSVMVPLPLRRASAAAACGCSRGSPRRRRGCRRRTAR</sequence>
<reference evidence="1 2" key="1">
    <citation type="submission" date="2016-08" db="EMBL/GenBank/DDBJ databases">
        <title>Genome sequence of Clavibacter michiganensis subsp. michiganensis strain CASJ007.</title>
        <authorList>
            <person name="Thapa S.P."/>
            <person name="Coaker G."/>
        </authorList>
    </citation>
    <scope>NUCLEOTIDE SEQUENCE [LARGE SCALE GENOMIC DNA]</scope>
    <source>
        <strain evidence="1">CASJ007</strain>
    </source>
</reference>